<feature type="domain" description="DUF2470" evidence="1">
    <location>
        <begin position="147"/>
        <end position="221"/>
    </location>
</feature>
<evidence type="ECO:0000313" key="2">
    <source>
        <dbReference type="EMBL" id="GIG73168.1"/>
    </source>
</evidence>
<evidence type="ECO:0000313" key="3">
    <source>
        <dbReference type="Proteomes" id="UP000653674"/>
    </source>
</evidence>
<evidence type="ECO:0000259" key="1">
    <source>
        <dbReference type="Pfam" id="PF10615"/>
    </source>
</evidence>
<dbReference type="InterPro" id="IPR037119">
    <property type="entry name" value="Haem_oxidase_HugZ-like_sf"/>
</dbReference>
<protein>
    <recommendedName>
        <fullName evidence="1">DUF2470 domain-containing protein</fullName>
    </recommendedName>
</protein>
<name>A0A8J3LMD5_9ACTN</name>
<sequence length="235" mass="25699">MSRKPDPEPAERLRSLLVAASSLRLRTPGHHADLVGRHHVDDTGRLMLEFPNGSCLAQELLHQGELVAMIELTDVAPVAVRNRVRCRATLTGWLSSGDDPAVTSGAEQLAVLDLAAAELVEPHGATDIGPADFASARPDPLAVAEAELLCHLVDGHPQAIESLSRLVPPHRLHGVRRIQPVRLDRFGVVLRLEFASHDRDVRLPFANPLEQAHQAAERMRELLARAGRCRRSIGH</sequence>
<keyword evidence="3" id="KW-1185">Reference proteome</keyword>
<comment type="caution">
    <text evidence="2">The sequence shown here is derived from an EMBL/GenBank/DDBJ whole genome shotgun (WGS) entry which is preliminary data.</text>
</comment>
<dbReference type="InterPro" id="IPR019595">
    <property type="entry name" value="DUF2470"/>
</dbReference>
<gene>
    <name evidence="2" type="ORF">Pfl04_15720</name>
</gene>
<dbReference type="EMBL" id="BONU01000007">
    <property type="protein sequence ID" value="GIG73168.1"/>
    <property type="molecule type" value="Genomic_DNA"/>
</dbReference>
<dbReference type="Gene3D" id="3.20.180.10">
    <property type="entry name" value="PNP-oxidase-like"/>
    <property type="match status" value="1"/>
</dbReference>
<organism evidence="2 3">
    <name type="scientific">Planosporangium flavigriseum</name>
    <dbReference type="NCBI Taxonomy" id="373681"/>
    <lineage>
        <taxon>Bacteria</taxon>
        <taxon>Bacillati</taxon>
        <taxon>Actinomycetota</taxon>
        <taxon>Actinomycetes</taxon>
        <taxon>Micromonosporales</taxon>
        <taxon>Micromonosporaceae</taxon>
        <taxon>Planosporangium</taxon>
    </lineage>
</organism>
<dbReference type="RefSeq" id="WP_168071684.1">
    <property type="nucleotide sequence ID" value="NZ_BAAAQJ010000003.1"/>
</dbReference>
<proteinExistence type="predicted"/>
<dbReference type="SUPFAM" id="SSF50475">
    <property type="entry name" value="FMN-binding split barrel"/>
    <property type="match status" value="1"/>
</dbReference>
<dbReference type="Proteomes" id="UP000653674">
    <property type="component" value="Unassembled WGS sequence"/>
</dbReference>
<dbReference type="Pfam" id="PF10615">
    <property type="entry name" value="DUF2470"/>
    <property type="match status" value="1"/>
</dbReference>
<accession>A0A8J3LMD5</accession>
<reference evidence="2" key="1">
    <citation type="submission" date="2021-01" db="EMBL/GenBank/DDBJ databases">
        <title>Whole genome shotgun sequence of Planosporangium flavigriseum NBRC 105377.</title>
        <authorList>
            <person name="Komaki H."/>
            <person name="Tamura T."/>
        </authorList>
    </citation>
    <scope>NUCLEOTIDE SEQUENCE</scope>
    <source>
        <strain evidence="2">NBRC 105377</strain>
    </source>
</reference>
<dbReference type="AlphaFoldDB" id="A0A8J3LMD5"/>